<name>A0ABS4BFR5_9HYPH</name>
<evidence type="ECO:0000313" key="2">
    <source>
        <dbReference type="Proteomes" id="UP000678276"/>
    </source>
</evidence>
<gene>
    <name evidence="1" type="ORF">J6595_08390</name>
</gene>
<protein>
    <submittedName>
        <fullName evidence="1">Uncharacterized protein</fullName>
    </submittedName>
</protein>
<dbReference type="Proteomes" id="UP000678276">
    <property type="component" value="Unassembled WGS sequence"/>
</dbReference>
<keyword evidence="2" id="KW-1185">Reference proteome</keyword>
<evidence type="ECO:0000313" key="1">
    <source>
        <dbReference type="EMBL" id="MBP0615596.1"/>
    </source>
</evidence>
<sequence>MHGDHAGNEDFAAATNVNMTDFAACSKTSYHTVTSGFGKNLPSLTSTSRKRVRQPEEIALCRQGHGKHPVNIFAAELPFSC</sequence>
<reference evidence="1 2" key="1">
    <citation type="submission" date="2021-04" db="EMBL/GenBank/DDBJ databases">
        <title>Whole genome sequence of Jiella sp. KSK16Y-1.</title>
        <authorList>
            <person name="Tuo L."/>
        </authorList>
    </citation>
    <scope>NUCLEOTIDE SEQUENCE [LARGE SCALE GENOMIC DNA]</scope>
    <source>
        <strain evidence="1 2">KSK16Y-1</strain>
    </source>
</reference>
<dbReference type="RefSeq" id="WP_209594004.1">
    <property type="nucleotide sequence ID" value="NZ_JAGJCF010000004.1"/>
</dbReference>
<organism evidence="1 2">
    <name type="scientific">Jiella mangrovi</name>
    <dbReference type="NCBI Taxonomy" id="2821407"/>
    <lineage>
        <taxon>Bacteria</taxon>
        <taxon>Pseudomonadati</taxon>
        <taxon>Pseudomonadota</taxon>
        <taxon>Alphaproteobacteria</taxon>
        <taxon>Hyphomicrobiales</taxon>
        <taxon>Aurantimonadaceae</taxon>
        <taxon>Jiella</taxon>
    </lineage>
</organism>
<proteinExistence type="predicted"/>
<accession>A0ABS4BFR5</accession>
<comment type="caution">
    <text evidence="1">The sequence shown here is derived from an EMBL/GenBank/DDBJ whole genome shotgun (WGS) entry which is preliminary data.</text>
</comment>
<dbReference type="EMBL" id="JAGJCF010000004">
    <property type="protein sequence ID" value="MBP0615596.1"/>
    <property type="molecule type" value="Genomic_DNA"/>
</dbReference>